<protein>
    <submittedName>
        <fullName evidence="1">Uncharacterized protein</fullName>
    </submittedName>
</protein>
<gene>
    <name evidence="1" type="ORF">HRR80_000950</name>
</gene>
<reference evidence="1" key="1">
    <citation type="submission" date="2023-01" db="EMBL/GenBank/DDBJ databases">
        <title>Exophiala dermititidis isolated from Cystic Fibrosis Patient.</title>
        <authorList>
            <person name="Kurbessoian T."/>
            <person name="Crocker A."/>
            <person name="Murante D."/>
            <person name="Hogan D.A."/>
            <person name="Stajich J.E."/>
        </authorList>
    </citation>
    <scope>NUCLEOTIDE SEQUENCE</scope>
    <source>
        <strain evidence="1">Ex8</strain>
    </source>
</reference>
<comment type="caution">
    <text evidence="1">The sequence shown here is derived from an EMBL/GenBank/DDBJ whole genome shotgun (WGS) entry which is preliminary data.</text>
</comment>
<proteinExistence type="predicted"/>
<dbReference type="EMBL" id="JAJGCB010000001">
    <property type="protein sequence ID" value="KAJ8996219.1"/>
    <property type="molecule type" value="Genomic_DNA"/>
</dbReference>
<dbReference type="Proteomes" id="UP001161757">
    <property type="component" value="Unassembled WGS sequence"/>
</dbReference>
<accession>A0AAN6F4J0</accession>
<evidence type="ECO:0000313" key="2">
    <source>
        <dbReference type="Proteomes" id="UP001161757"/>
    </source>
</evidence>
<dbReference type="AlphaFoldDB" id="A0AAN6F4J0"/>
<sequence length="94" mass="10245">MSTYFCSTGFMLQVNTCRLPQSMLHFACISSAPTSNKAQAVLMRLAMEFSFFDGGKYLGLLLPRDIDLRMYLPALVDLVSVSPSAASSCLSPLV</sequence>
<organism evidence="1 2">
    <name type="scientific">Exophiala dermatitidis</name>
    <name type="common">Black yeast-like fungus</name>
    <name type="synonym">Wangiella dermatitidis</name>
    <dbReference type="NCBI Taxonomy" id="5970"/>
    <lineage>
        <taxon>Eukaryota</taxon>
        <taxon>Fungi</taxon>
        <taxon>Dikarya</taxon>
        <taxon>Ascomycota</taxon>
        <taxon>Pezizomycotina</taxon>
        <taxon>Eurotiomycetes</taxon>
        <taxon>Chaetothyriomycetidae</taxon>
        <taxon>Chaetothyriales</taxon>
        <taxon>Herpotrichiellaceae</taxon>
        <taxon>Exophiala</taxon>
    </lineage>
</organism>
<name>A0AAN6F4J0_EXODE</name>
<evidence type="ECO:0000313" key="1">
    <source>
        <dbReference type="EMBL" id="KAJ8996219.1"/>
    </source>
</evidence>